<keyword evidence="1" id="KW-0040">ANK repeat</keyword>
<dbReference type="PROSITE" id="PS50297">
    <property type="entry name" value="ANK_REP_REGION"/>
    <property type="match status" value="1"/>
</dbReference>
<proteinExistence type="predicted"/>
<keyword evidence="3" id="KW-1185">Reference proteome</keyword>
<dbReference type="PROSITE" id="PS50088">
    <property type="entry name" value="ANK_REPEAT"/>
    <property type="match status" value="1"/>
</dbReference>
<evidence type="ECO:0000313" key="3">
    <source>
        <dbReference type="Proteomes" id="UP000192927"/>
    </source>
</evidence>
<feature type="repeat" description="ANK" evidence="1">
    <location>
        <begin position="17"/>
        <end position="49"/>
    </location>
</feature>
<organism evidence="2 3">
    <name type="scientific">Lasallia pustulata</name>
    <dbReference type="NCBI Taxonomy" id="136370"/>
    <lineage>
        <taxon>Eukaryota</taxon>
        <taxon>Fungi</taxon>
        <taxon>Dikarya</taxon>
        <taxon>Ascomycota</taxon>
        <taxon>Pezizomycotina</taxon>
        <taxon>Lecanoromycetes</taxon>
        <taxon>OSLEUM clade</taxon>
        <taxon>Umbilicariomycetidae</taxon>
        <taxon>Umbilicariales</taxon>
        <taxon>Umbilicariaceae</taxon>
        <taxon>Lasallia</taxon>
    </lineage>
</organism>
<dbReference type="PROSITE" id="PS51257">
    <property type="entry name" value="PROKAR_LIPOPROTEIN"/>
    <property type="match status" value="1"/>
</dbReference>
<dbReference type="InterPro" id="IPR036770">
    <property type="entry name" value="Ankyrin_rpt-contain_sf"/>
</dbReference>
<accession>A0A1W5CVQ2</accession>
<sequence>MRLRASNNSRIERFYTVGWTPLMVACQIGNLEIFTMLLDAGANPEPKSPMFKTALGIAKENGRGDIAEYLEKKFLSEKAKLSVYFKDLFSLASVHRPSWLSVPQCLASPFPVRRRLSLRLPRSSPLQPRRCSCQLWSPGSLQCYSS</sequence>
<evidence type="ECO:0000313" key="2">
    <source>
        <dbReference type="EMBL" id="SLM34906.1"/>
    </source>
</evidence>
<protein>
    <submittedName>
        <fullName evidence="2">Ankyrin repeat-containing domain</fullName>
    </submittedName>
</protein>
<dbReference type="InterPro" id="IPR002110">
    <property type="entry name" value="Ankyrin_rpt"/>
</dbReference>
<dbReference type="Proteomes" id="UP000192927">
    <property type="component" value="Unassembled WGS sequence"/>
</dbReference>
<dbReference type="Gene3D" id="1.25.40.20">
    <property type="entry name" value="Ankyrin repeat-containing domain"/>
    <property type="match status" value="1"/>
</dbReference>
<dbReference type="Pfam" id="PF12796">
    <property type="entry name" value="Ank_2"/>
    <property type="match status" value="1"/>
</dbReference>
<reference evidence="3" key="1">
    <citation type="submission" date="2017-03" db="EMBL/GenBank/DDBJ databases">
        <authorList>
            <person name="Sharma R."/>
            <person name="Thines M."/>
        </authorList>
    </citation>
    <scope>NUCLEOTIDE SEQUENCE [LARGE SCALE GENOMIC DNA]</scope>
</reference>
<dbReference type="AlphaFoldDB" id="A0A1W5CVQ2"/>
<dbReference type="SMART" id="SM00248">
    <property type="entry name" value="ANK"/>
    <property type="match status" value="1"/>
</dbReference>
<dbReference type="SUPFAM" id="SSF48403">
    <property type="entry name" value="Ankyrin repeat"/>
    <property type="match status" value="1"/>
</dbReference>
<dbReference type="EMBL" id="FWEW01000437">
    <property type="protein sequence ID" value="SLM34906.1"/>
    <property type="molecule type" value="Genomic_DNA"/>
</dbReference>
<evidence type="ECO:0000256" key="1">
    <source>
        <dbReference type="PROSITE-ProRule" id="PRU00023"/>
    </source>
</evidence>
<name>A0A1W5CVQ2_9LECA</name>